<dbReference type="OMA" id="LMWAKCD"/>
<dbReference type="AlphaFoldDB" id="Q01D51"/>
<dbReference type="InParanoid" id="Q01D51"/>
<accession>A0A454XI79</accession>
<protein>
    <submittedName>
        <fullName evidence="1">Unnamed product</fullName>
    </submittedName>
</protein>
<dbReference type="GeneID" id="9832909"/>
<gene>
    <name evidence="2" type="ORF">BE221DRAFT_83169</name>
    <name evidence="1" type="ORF">OT_ostta03g01010</name>
</gene>
<name>Q01D51_OSTTA</name>
<dbReference type="EMBL" id="CAID01000003">
    <property type="protein sequence ID" value="CAL52752.1"/>
    <property type="molecule type" value="Genomic_DNA"/>
</dbReference>
<dbReference type="Proteomes" id="UP000009170">
    <property type="component" value="Unassembled WGS sequence"/>
</dbReference>
<dbReference type="KEGG" id="ota:OT_ostta03g01010"/>
<reference evidence="2" key="3">
    <citation type="submission" date="2017-04" db="EMBL/GenBank/DDBJ databases">
        <title>Population genomics of picophytoplankton unveils novel chromosome hypervariability.</title>
        <authorList>
            <consortium name="DOE Joint Genome Institute"/>
            <person name="Blanc-Mathieu R."/>
            <person name="Krasovec M."/>
            <person name="Hebrard M."/>
            <person name="Yau S."/>
            <person name="Desgranges E."/>
            <person name="Martin J."/>
            <person name="Schackwitz W."/>
            <person name="Kuo A."/>
            <person name="Salin G."/>
            <person name="Donnadieu C."/>
            <person name="Desdevises Y."/>
            <person name="Sanchez-Ferandin S."/>
            <person name="Moreau H."/>
            <person name="Rivals E."/>
            <person name="Grigoriev I.V."/>
            <person name="Grimsley N."/>
            <person name="Eyre-Walker A."/>
            <person name="Piganeau G."/>
        </authorList>
    </citation>
    <scope>NUCLEOTIDE SEQUENCE [LARGE SCALE GENOMIC DNA]</scope>
    <source>
        <strain evidence="2">RCC 1115</strain>
    </source>
</reference>
<dbReference type="Proteomes" id="UP000195557">
    <property type="component" value="Unassembled WGS sequence"/>
</dbReference>
<reference evidence="1" key="2">
    <citation type="journal article" date="2014" name="BMC Genomics">
        <title>An improved genome of the model marine alga Ostreococcus tauri unfolds by assessing Illumina de novo assemblies.</title>
        <authorList>
            <person name="Blanc-Mathieu R."/>
            <person name="Verhelst B."/>
            <person name="Derelle E."/>
            <person name="Rombauts S."/>
            <person name="Bouget F.Y."/>
            <person name="Carre I."/>
            <person name="Chateau A."/>
            <person name="Eyre-Walker A."/>
            <person name="Grimsley N."/>
            <person name="Moreau H."/>
            <person name="Piegu B."/>
            <person name="Rivals E."/>
            <person name="Schackwitz W."/>
            <person name="Van de Peer Y."/>
            <person name="Piganeau G."/>
        </authorList>
    </citation>
    <scope>NUCLEOTIDE SEQUENCE</scope>
    <source>
        <strain evidence="1">RCC4221</strain>
    </source>
</reference>
<sequence length="242" mass="26754">MALVRASPTVSRPAFAHRTRSNLRASTHAKATCSHDLSSAWRASEYNLSTRWPLAQKLFAHELARASLDARRVNLGWHQAKSYVGITYMYDDEETGASKADVFLSKYVVLDPSYENFVGCVRHELAHVLAGPTSVDHGRAFLEACEQLEVPEAWRGATTGAFYSRPVTQLMWAKCDAEEMLAKAKTGASFLPDLLYEKNVWDAPIGGNRTVFKDDETGTVLDAFEMYALTIAAEAEEACRGA</sequence>
<reference evidence="1 3" key="1">
    <citation type="journal article" date="2006" name="Proc. Natl. Acad. Sci. U.S.A.">
        <title>Genome analysis of the smallest free-living eukaryote Ostreococcus tauri unveils many unique features.</title>
        <authorList>
            <person name="Derelle E."/>
            <person name="Ferraz C."/>
            <person name="Rombauts S."/>
            <person name="Rouze P."/>
            <person name="Worden A.Z."/>
            <person name="Robbens S."/>
            <person name="Partensky F."/>
            <person name="Degroeve S."/>
            <person name="Echeynie S."/>
            <person name="Cooke R."/>
            <person name="Saeys Y."/>
            <person name="Wuyts J."/>
            <person name="Jabbari K."/>
            <person name="Bowler C."/>
            <person name="Panaud O."/>
            <person name="Piegu B."/>
            <person name="Ball S.G."/>
            <person name="Ral J.-P."/>
            <person name="Bouget F.-Y."/>
            <person name="Piganeau G."/>
            <person name="De Baets B."/>
            <person name="Picard A."/>
            <person name="Delseny M."/>
            <person name="Demaille J."/>
            <person name="Van de Peer Y."/>
            <person name="Moreau H."/>
        </authorList>
    </citation>
    <scope>NUCLEOTIDE SEQUENCE [LARGE SCALE GENOMIC DNA]</scope>
    <source>
        <strain evidence="1 3">OTTH0595</strain>
    </source>
</reference>
<accession>A0A1Y5I2K1</accession>
<accession>Q01D51</accession>
<dbReference type="OrthoDB" id="497596at2759"/>
<dbReference type="RefSeq" id="XP_003078012.1">
    <property type="nucleotide sequence ID" value="XM_003077964.1"/>
</dbReference>
<dbReference type="EMBL" id="KZ155827">
    <property type="protein sequence ID" value="OUS43710.1"/>
    <property type="molecule type" value="Genomic_DNA"/>
</dbReference>
<evidence type="ECO:0000313" key="2">
    <source>
        <dbReference type="EMBL" id="OUS43710.1"/>
    </source>
</evidence>
<proteinExistence type="predicted"/>
<evidence type="ECO:0000313" key="3">
    <source>
        <dbReference type="Proteomes" id="UP000009170"/>
    </source>
</evidence>
<evidence type="ECO:0000313" key="1">
    <source>
        <dbReference type="EMBL" id="CAL52752.1"/>
    </source>
</evidence>
<keyword evidence="3" id="KW-1185">Reference proteome</keyword>
<organism evidence="1 3">
    <name type="scientific">Ostreococcus tauri</name>
    <name type="common">Marine green alga</name>
    <dbReference type="NCBI Taxonomy" id="70448"/>
    <lineage>
        <taxon>Eukaryota</taxon>
        <taxon>Viridiplantae</taxon>
        <taxon>Chlorophyta</taxon>
        <taxon>Mamiellophyceae</taxon>
        <taxon>Mamiellales</taxon>
        <taxon>Bathycoccaceae</taxon>
        <taxon>Ostreococcus</taxon>
    </lineage>
</organism>